<dbReference type="InterPro" id="IPR000719">
    <property type="entry name" value="Prot_kinase_dom"/>
</dbReference>
<evidence type="ECO:0000256" key="7">
    <source>
        <dbReference type="SAM" id="MobiDB-lite"/>
    </source>
</evidence>
<comment type="function">
    <text evidence="4">May play a role in subcellular trafficking between the endoplasmic reticulum and Golgi apparatus.</text>
</comment>
<dbReference type="FunCoup" id="F6ZIT4">
    <property type="interactions" value="440"/>
</dbReference>
<protein>
    <recommendedName>
        <fullName evidence="5">Nuclear receptor-binding protein homolog</fullName>
    </recommendedName>
    <alternativeName>
        <fullName evidence="6">MLF1-adaptor molecule</fullName>
    </alternativeName>
</protein>
<dbReference type="AlphaFoldDB" id="F6ZIT4"/>
<dbReference type="PANTHER" id="PTHR13902">
    <property type="entry name" value="SERINE/THREONINE-PROTEIN KINASE WNK WITH NO LYSINE -RELATED"/>
    <property type="match status" value="1"/>
</dbReference>
<reference evidence="9" key="4">
    <citation type="submission" date="2025-09" db="UniProtKB">
        <authorList>
            <consortium name="Ensembl"/>
        </authorList>
    </citation>
    <scope>IDENTIFICATION</scope>
</reference>
<dbReference type="InterPro" id="IPR011009">
    <property type="entry name" value="Kinase-like_dom_sf"/>
</dbReference>
<organism evidence="9 10">
    <name type="scientific">Ciona intestinalis</name>
    <name type="common">Transparent sea squirt</name>
    <name type="synonym">Ascidia intestinalis</name>
    <dbReference type="NCBI Taxonomy" id="7719"/>
    <lineage>
        <taxon>Eukaryota</taxon>
        <taxon>Metazoa</taxon>
        <taxon>Chordata</taxon>
        <taxon>Tunicata</taxon>
        <taxon>Ascidiacea</taxon>
        <taxon>Phlebobranchia</taxon>
        <taxon>Cionidae</taxon>
        <taxon>Ciona</taxon>
    </lineage>
</organism>
<dbReference type="Proteomes" id="UP000008144">
    <property type="component" value="Chromosome 7"/>
</dbReference>
<keyword evidence="10" id="KW-1185">Reference proteome</keyword>
<evidence type="ECO:0000256" key="1">
    <source>
        <dbReference type="ARBA" id="ARBA00004496"/>
    </source>
</evidence>
<dbReference type="OMA" id="NEVQYAQ"/>
<proteinExistence type="predicted"/>
<comment type="subcellular location">
    <subcellularLocation>
        <location evidence="1">Cytoplasm</location>
    </subcellularLocation>
</comment>
<sequence>MSDSGAGKDPGDESEHESEDESQTLEESPCGRWLKRSEEVSQRNVPGIDRAYLAMDSEEGVEVVWNEVQFSERKSYKAQEQQIRAVFDNLTRIDHANIVKFHRYWIDSPKKDPQKTRVIFITEYMSSGSVKKFLNKTKEIHKYKSTKSWKRWCRQILSALSYLHNCDPPIVHGNLTCDTIFIQHNGLLKIGSVAPDAIRNHVKTYLQIHKNLHYFAPECTDTQGSGNITPAVDIYSFGICALEMALPKTHLNAENKRISLEDIERAITMLDDNQQQLFIRLCMSKDPQERPSARELLLHPVLFEVHSLKLLSAHAFVKNQEILPENQMDMYKLKEKRKANVVATVAGKEFTEGDMDSTFDVDKFVEDVRNGIYPLTAFALPKPPLAQVVSQSQGESEGEVNGTGQRLTPTQQETPAETRKLTHAQCCCYPRVDKQEGFDIVVQLRFEDKMNRQLRCDVGLQEEPDVLARELLQLNFIHETDLPYLTAVLADRLRPRNDDKSYVTMRP</sequence>
<dbReference type="GO" id="GO:0005524">
    <property type="term" value="F:ATP binding"/>
    <property type="evidence" value="ECO:0007669"/>
    <property type="project" value="InterPro"/>
</dbReference>
<dbReference type="Gene3D" id="1.10.510.10">
    <property type="entry name" value="Transferase(Phosphotransferase) domain 1"/>
    <property type="match status" value="1"/>
</dbReference>
<dbReference type="HOGENOM" id="CLU_024273_0_0_1"/>
<dbReference type="InterPro" id="IPR050588">
    <property type="entry name" value="WNK_Ser-Thr_kinase"/>
</dbReference>
<reference evidence="9" key="2">
    <citation type="journal article" date="2008" name="Genome Biol.">
        <title>Improved genome assembly and evidence-based global gene model set for the chordate Ciona intestinalis: new insight into intron and operon populations.</title>
        <authorList>
            <person name="Satou Y."/>
            <person name="Mineta K."/>
            <person name="Ogasawara M."/>
            <person name="Sasakura Y."/>
            <person name="Shoguchi E."/>
            <person name="Ueno K."/>
            <person name="Yamada L."/>
            <person name="Matsumoto J."/>
            <person name="Wasserscheid J."/>
            <person name="Dewar K."/>
            <person name="Wiley G.B."/>
            <person name="Macmil S.L."/>
            <person name="Roe B.A."/>
            <person name="Zeller R.W."/>
            <person name="Hastings K.E."/>
            <person name="Lemaire P."/>
            <person name="Lindquist E."/>
            <person name="Endo T."/>
            <person name="Hotta K."/>
            <person name="Inaba K."/>
        </authorList>
    </citation>
    <scope>NUCLEOTIDE SEQUENCE [LARGE SCALE GENOMIC DNA]</scope>
    <source>
        <strain evidence="9">wild type</strain>
    </source>
</reference>
<evidence type="ECO:0000313" key="9">
    <source>
        <dbReference type="Ensembl" id="ENSCINP00000015855.3"/>
    </source>
</evidence>
<feature type="region of interest" description="Disordered" evidence="7">
    <location>
        <begin position="389"/>
        <end position="420"/>
    </location>
</feature>
<accession>F6ZIT4</accession>
<dbReference type="GO" id="GO:0012505">
    <property type="term" value="C:endomembrane system"/>
    <property type="evidence" value="ECO:0000318"/>
    <property type="project" value="GO_Central"/>
</dbReference>
<dbReference type="STRING" id="7719.ENSCINP00000015855"/>
<dbReference type="FunFam" id="3.30.200.20:FF:000098">
    <property type="entry name" value="Nuclear receptor-binding protein 1"/>
    <property type="match status" value="1"/>
</dbReference>
<reference evidence="9" key="3">
    <citation type="submission" date="2025-08" db="UniProtKB">
        <authorList>
            <consortium name="Ensembl"/>
        </authorList>
    </citation>
    <scope>IDENTIFICATION</scope>
</reference>
<dbReference type="GO" id="GO:0004674">
    <property type="term" value="F:protein serine/threonine kinase activity"/>
    <property type="evidence" value="ECO:0000318"/>
    <property type="project" value="GO_Central"/>
</dbReference>
<evidence type="ECO:0000256" key="2">
    <source>
        <dbReference type="ARBA" id="ARBA00022490"/>
    </source>
</evidence>
<feature type="domain" description="Protein kinase" evidence="8">
    <location>
        <begin position="34"/>
        <end position="302"/>
    </location>
</feature>
<dbReference type="FunFam" id="1.10.510.10:FF:000842">
    <property type="entry name" value="Nuclear receptor-binding protein"/>
    <property type="match status" value="1"/>
</dbReference>
<feature type="compositionally biased region" description="Acidic residues" evidence="7">
    <location>
        <begin position="12"/>
        <end position="24"/>
    </location>
</feature>
<evidence type="ECO:0000256" key="6">
    <source>
        <dbReference type="ARBA" id="ARBA00078305"/>
    </source>
</evidence>
<dbReference type="CDD" id="cd13984">
    <property type="entry name" value="PK_NRBP1_like"/>
    <property type="match status" value="1"/>
</dbReference>
<dbReference type="GO" id="GO:0035556">
    <property type="term" value="P:intracellular signal transduction"/>
    <property type="evidence" value="ECO:0000318"/>
    <property type="project" value="GO_Central"/>
</dbReference>
<feature type="region of interest" description="Disordered" evidence="7">
    <location>
        <begin position="1"/>
        <end position="33"/>
    </location>
</feature>
<name>F6ZIT4_CIOIN</name>
<dbReference type="GeneTree" id="ENSGT00940000168773"/>
<dbReference type="GO" id="GO:0005737">
    <property type="term" value="C:cytoplasm"/>
    <property type="evidence" value="ECO:0000318"/>
    <property type="project" value="GO_Central"/>
</dbReference>
<keyword evidence="2" id="KW-0963">Cytoplasm</keyword>
<reference evidence="10" key="1">
    <citation type="journal article" date="2002" name="Science">
        <title>The draft genome of Ciona intestinalis: insights into chordate and vertebrate origins.</title>
        <authorList>
            <person name="Dehal P."/>
            <person name="Satou Y."/>
            <person name="Campbell R.K."/>
            <person name="Chapman J."/>
            <person name="Degnan B."/>
            <person name="De Tomaso A."/>
            <person name="Davidson B."/>
            <person name="Di Gregorio A."/>
            <person name="Gelpke M."/>
            <person name="Goodstein D.M."/>
            <person name="Harafuji N."/>
            <person name="Hastings K.E."/>
            <person name="Ho I."/>
            <person name="Hotta K."/>
            <person name="Huang W."/>
            <person name="Kawashima T."/>
            <person name="Lemaire P."/>
            <person name="Martinez D."/>
            <person name="Meinertzhagen I.A."/>
            <person name="Necula S."/>
            <person name="Nonaka M."/>
            <person name="Putnam N."/>
            <person name="Rash S."/>
            <person name="Saiga H."/>
            <person name="Satake M."/>
            <person name="Terry A."/>
            <person name="Yamada L."/>
            <person name="Wang H.G."/>
            <person name="Awazu S."/>
            <person name="Azumi K."/>
            <person name="Boore J."/>
            <person name="Branno M."/>
            <person name="Chin-Bow S."/>
            <person name="DeSantis R."/>
            <person name="Doyle S."/>
            <person name="Francino P."/>
            <person name="Keys D.N."/>
            <person name="Haga S."/>
            <person name="Hayashi H."/>
            <person name="Hino K."/>
            <person name="Imai K.S."/>
            <person name="Inaba K."/>
            <person name="Kano S."/>
            <person name="Kobayashi K."/>
            <person name="Kobayashi M."/>
            <person name="Lee B.I."/>
            <person name="Makabe K.W."/>
            <person name="Manohar C."/>
            <person name="Matassi G."/>
            <person name="Medina M."/>
            <person name="Mochizuki Y."/>
            <person name="Mount S."/>
            <person name="Morishita T."/>
            <person name="Miura S."/>
            <person name="Nakayama A."/>
            <person name="Nishizaka S."/>
            <person name="Nomoto H."/>
            <person name="Ohta F."/>
            <person name="Oishi K."/>
            <person name="Rigoutsos I."/>
            <person name="Sano M."/>
            <person name="Sasaki A."/>
            <person name="Sasakura Y."/>
            <person name="Shoguchi E."/>
            <person name="Shin-i T."/>
            <person name="Spagnuolo A."/>
            <person name="Stainier D."/>
            <person name="Suzuki M.M."/>
            <person name="Tassy O."/>
            <person name="Takatori N."/>
            <person name="Tokuoka M."/>
            <person name="Yagi K."/>
            <person name="Yoshizaki F."/>
            <person name="Wada S."/>
            <person name="Zhang C."/>
            <person name="Hyatt P.D."/>
            <person name="Larimer F."/>
            <person name="Detter C."/>
            <person name="Doggett N."/>
            <person name="Glavina T."/>
            <person name="Hawkins T."/>
            <person name="Richardson P."/>
            <person name="Lucas S."/>
            <person name="Kohara Y."/>
            <person name="Levine M."/>
            <person name="Satoh N."/>
            <person name="Rokhsar D.S."/>
        </authorList>
    </citation>
    <scope>NUCLEOTIDE SEQUENCE [LARGE SCALE GENOMIC DNA]</scope>
</reference>
<feature type="compositionally biased region" description="Polar residues" evidence="7">
    <location>
        <begin position="402"/>
        <end position="415"/>
    </location>
</feature>
<dbReference type="InParanoid" id="F6ZIT4"/>
<evidence type="ECO:0000313" key="10">
    <source>
        <dbReference type="Proteomes" id="UP000008144"/>
    </source>
</evidence>
<dbReference type="SUPFAM" id="SSF56112">
    <property type="entry name" value="Protein kinase-like (PK-like)"/>
    <property type="match status" value="1"/>
</dbReference>
<evidence type="ECO:0000256" key="5">
    <source>
        <dbReference type="ARBA" id="ARBA00069870"/>
    </source>
</evidence>
<dbReference type="Gene3D" id="3.30.200.20">
    <property type="entry name" value="Phosphorylase Kinase, domain 1"/>
    <property type="match status" value="1"/>
</dbReference>
<dbReference type="PROSITE" id="PS50011">
    <property type="entry name" value="PROTEIN_KINASE_DOM"/>
    <property type="match status" value="1"/>
</dbReference>
<dbReference type="Ensembl" id="ENSCINT00000015855.3">
    <property type="protein sequence ID" value="ENSCINP00000015855.3"/>
    <property type="gene ID" value="ENSCING00000007724.3"/>
</dbReference>
<keyword evidence="3" id="KW-0597">Phosphoprotein</keyword>
<evidence type="ECO:0000259" key="8">
    <source>
        <dbReference type="PROSITE" id="PS50011"/>
    </source>
</evidence>
<evidence type="ECO:0000256" key="3">
    <source>
        <dbReference type="ARBA" id="ARBA00022553"/>
    </source>
</evidence>
<dbReference type="Pfam" id="PF00069">
    <property type="entry name" value="Pkinase"/>
    <property type="match status" value="1"/>
</dbReference>
<dbReference type="EMBL" id="EAAA01002470">
    <property type="status" value="NOT_ANNOTATED_CDS"/>
    <property type="molecule type" value="Genomic_DNA"/>
</dbReference>
<evidence type="ECO:0000256" key="4">
    <source>
        <dbReference type="ARBA" id="ARBA00055167"/>
    </source>
</evidence>